<proteinExistence type="inferred from homology"/>
<dbReference type="InterPro" id="IPR003784">
    <property type="entry name" value="BioY"/>
</dbReference>
<dbReference type="Gene3D" id="1.10.1760.20">
    <property type="match status" value="1"/>
</dbReference>
<keyword evidence="5" id="KW-1185">Reference proteome</keyword>
<reference evidence="4 5" key="1">
    <citation type="submission" date="2019-09" db="EMBL/GenBank/DDBJ databases">
        <title>Complete Genome Sequence of Lactobacillus nenjiangensis SH-Y15, isolated from sauerkraut.</title>
        <authorList>
            <person name="Yang H."/>
        </authorList>
    </citation>
    <scope>NUCLEOTIDE SEQUENCE [LARGE SCALE GENOMIC DNA]</scope>
    <source>
        <strain evidence="4 5">SH-Y15</strain>
    </source>
</reference>
<evidence type="ECO:0000313" key="4">
    <source>
        <dbReference type="EMBL" id="QER68338.1"/>
    </source>
</evidence>
<comment type="subcellular location">
    <subcellularLocation>
        <location evidence="2">Cell membrane</location>
        <topology evidence="2">Multi-pass membrane protein</topology>
    </subcellularLocation>
</comment>
<dbReference type="GO" id="GO:0015225">
    <property type="term" value="F:biotin transmembrane transporter activity"/>
    <property type="evidence" value="ECO:0007669"/>
    <property type="project" value="UniProtKB-UniRule"/>
</dbReference>
<dbReference type="AlphaFoldDB" id="A0A5P1X7Z6"/>
<keyword evidence="2 3" id="KW-0472">Membrane</keyword>
<keyword evidence="3" id="KW-1133">Transmembrane helix</keyword>
<feature type="transmembrane region" description="Helical" evidence="3">
    <location>
        <begin position="53"/>
        <end position="73"/>
    </location>
</feature>
<dbReference type="Pfam" id="PF02632">
    <property type="entry name" value="BioY"/>
    <property type="match status" value="1"/>
</dbReference>
<evidence type="ECO:0000256" key="2">
    <source>
        <dbReference type="PIRNR" id="PIRNR016661"/>
    </source>
</evidence>
<dbReference type="GO" id="GO:0005886">
    <property type="term" value="C:plasma membrane"/>
    <property type="evidence" value="ECO:0007669"/>
    <property type="project" value="UniProtKB-SubCell"/>
</dbReference>
<dbReference type="KEGG" id="lnn:F0161_02755"/>
<comment type="similarity">
    <text evidence="1 2">Belongs to the BioY family.</text>
</comment>
<keyword evidence="2" id="KW-1003">Cell membrane</keyword>
<feature type="transmembrane region" description="Helical" evidence="3">
    <location>
        <begin position="143"/>
        <end position="169"/>
    </location>
</feature>
<feature type="transmembrane region" description="Helical" evidence="3">
    <location>
        <begin position="109"/>
        <end position="131"/>
    </location>
</feature>
<dbReference type="PIRSF" id="PIRSF016661">
    <property type="entry name" value="BioY"/>
    <property type="match status" value="1"/>
</dbReference>
<organism evidence="4 5">
    <name type="scientific">Paucilactobacillus nenjiangensis</name>
    <dbReference type="NCBI Taxonomy" id="1296540"/>
    <lineage>
        <taxon>Bacteria</taxon>
        <taxon>Bacillati</taxon>
        <taxon>Bacillota</taxon>
        <taxon>Bacilli</taxon>
        <taxon>Lactobacillales</taxon>
        <taxon>Lactobacillaceae</taxon>
        <taxon>Paucilactobacillus</taxon>
    </lineage>
</organism>
<accession>A0A5P1X7Z6</accession>
<dbReference type="EMBL" id="CP043939">
    <property type="protein sequence ID" value="QER68338.1"/>
    <property type="molecule type" value="Genomic_DNA"/>
</dbReference>
<dbReference type="PANTHER" id="PTHR34295">
    <property type="entry name" value="BIOTIN TRANSPORTER BIOY"/>
    <property type="match status" value="1"/>
</dbReference>
<sequence length="183" mass="19757">MVDRKRLRGLIWSAELVIFLALCSQVVIPLPLVPLTGQTFAVGLLASLVDYRIANWTLIGYILLGLIGIPVFASGTSGVGILFGPTGGFIFAFFVQAWIVIGLRRKNTVPYLIVGNLIGALVQLVLGTIWLKFFNQMAWPAAFIAGTIPFLIPAVIKAVLASVVARAVLVKIKIPLNMGQRSE</sequence>
<dbReference type="Proteomes" id="UP000325295">
    <property type="component" value="Chromosome"/>
</dbReference>
<name>A0A5P1X7Z6_9LACO</name>
<dbReference type="OrthoDB" id="9803495at2"/>
<evidence type="ECO:0000256" key="1">
    <source>
        <dbReference type="ARBA" id="ARBA00010692"/>
    </source>
</evidence>
<feature type="transmembrane region" description="Helical" evidence="3">
    <location>
        <begin position="12"/>
        <end position="33"/>
    </location>
</feature>
<feature type="transmembrane region" description="Helical" evidence="3">
    <location>
        <begin position="80"/>
        <end position="103"/>
    </location>
</feature>
<evidence type="ECO:0000256" key="3">
    <source>
        <dbReference type="SAM" id="Phobius"/>
    </source>
</evidence>
<gene>
    <name evidence="4" type="ORF">F0161_02755</name>
</gene>
<protein>
    <recommendedName>
        <fullName evidence="2">Biotin transporter</fullName>
    </recommendedName>
</protein>
<dbReference type="PANTHER" id="PTHR34295:SF1">
    <property type="entry name" value="BIOTIN TRANSPORTER BIOY"/>
    <property type="match status" value="1"/>
</dbReference>
<keyword evidence="3" id="KW-0812">Transmembrane</keyword>
<keyword evidence="2" id="KW-0813">Transport</keyword>
<evidence type="ECO:0000313" key="5">
    <source>
        <dbReference type="Proteomes" id="UP000325295"/>
    </source>
</evidence>